<dbReference type="InterPro" id="IPR048012">
    <property type="entry name" value="BfmA-like_N"/>
</dbReference>
<name>A0AAE3M972_9BACT</name>
<dbReference type="NCBIfam" id="NF041200">
    <property type="entry name" value="mob_BfmA_Nterm"/>
    <property type="match status" value="1"/>
</dbReference>
<dbReference type="EMBL" id="JAPDPJ010000071">
    <property type="protein sequence ID" value="MCW3788905.1"/>
    <property type="molecule type" value="Genomic_DNA"/>
</dbReference>
<accession>A0AAE3M972</accession>
<dbReference type="Proteomes" id="UP001209229">
    <property type="component" value="Unassembled WGS sequence"/>
</dbReference>
<organism evidence="1 2">
    <name type="scientific">Plebeiibacterium sediminum</name>
    <dbReference type="NCBI Taxonomy" id="2992112"/>
    <lineage>
        <taxon>Bacteria</taxon>
        <taxon>Pseudomonadati</taxon>
        <taxon>Bacteroidota</taxon>
        <taxon>Bacteroidia</taxon>
        <taxon>Marinilabiliales</taxon>
        <taxon>Marinilabiliaceae</taxon>
        <taxon>Plebeiibacterium</taxon>
    </lineage>
</organism>
<reference evidence="1" key="1">
    <citation type="submission" date="2022-10" db="EMBL/GenBank/DDBJ databases">
        <authorList>
            <person name="Yu W.X."/>
        </authorList>
    </citation>
    <scope>NUCLEOTIDE SEQUENCE</scope>
    <source>
        <strain evidence="1">AAT</strain>
    </source>
</reference>
<gene>
    <name evidence="1" type="ORF">OM075_20720</name>
</gene>
<evidence type="ECO:0000313" key="1">
    <source>
        <dbReference type="EMBL" id="MCW3788905.1"/>
    </source>
</evidence>
<protein>
    <submittedName>
        <fullName evidence="1">BfmA/BtgA family mobilization protein</fullName>
    </submittedName>
</protein>
<comment type="caution">
    <text evidence="1">The sequence shown here is derived from an EMBL/GenBank/DDBJ whole genome shotgun (WGS) entry which is preliminary data.</text>
</comment>
<sequence length="191" mass="21994">MANTITTTNIGIKERNALKKLSSHHALRQIEFINAAIDYFKKTGINPAEEIFSPREEIAKLTKRVDQVVQFIRKNEQSKLNPLLDSLIIISKKIEEQLSEQITINQFNELLVNFNNFFSTIGNNIKNIESQQNVINKSTNTISNTLLDLNSEIKILKKMLVVMYRSHENKHAMSSGFKSEHIQEFNYLISD</sequence>
<keyword evidence="2" id="KW-1185">Reference proteome</keyword>
<proteinExistence type="predicted"/>
<dbReference type="AlphaFoldDB" id="A0AAE3M972"/>
<evidence type="ECO:0000313" key="2">
    <source>
        <dbReference type="Proteomes" id="UP001209229"/>
    </source>
</evidence>
<dbReference type="RefSeq" id="WP_301192461.1">
    <property type="nucleotide sequence ID" value="NZ_JAPDPJ010000071.1"/>
</dbReference>